<sequence length="67" mass="8160">MKTPPKRLCIYSKDVQKITGKSDRYSRRLIQRIRHDLQKKEEQFLTIEEFCQFTGLDFQKVLELIRD</sequence>
<dbReference type="EMBL" id="CP034171">
    <property type="protein sequence ID" value="AZI20821.1"/>
    <property type="molecule type" value="Genomic_DNA"/>
</dbReference>
<evidence type="ECO:0000313" key="2">
    <source>
        <dbReference type="Proteomes" id="UP000282297"/>
    </source>
</evidence>
<gene>
    <name evidence="1" type="ORF">EIH08_08995</name>
</gene>
<accession>A0A3G8WWV4</accession>
<proteinExistence type="predicted"/>
<organism evidence="1 2">
    <name type="scientific">Chryseobacterium taklimakanense</name>
    <dbReference type="NCBI Taxonomy" id="536441"/>
    <lineage>
        <taxon>Bacteria</taxon>
        <taxon>Pseudomonadati</taxon>
        <taxon>Bacteroidota</taxon>
        <taxon>Flavobacteriia</taxon>
        <taxon>Flavobacteriales</taxon>
        <taxon>Weeksellaceae</taxon>
        <taxon>Chryseobacterium group</taxon>
        <taxon>Chryseobacterium</taxon>
    </lineage>
</organism>
<dbReference type="Proteomes" id="UP000282297">
    <property type="component" value="Chromosome"/>
</dbReference>
<protein>
    <submittedName>
        <fullName evidence="1">Uncharacterized protein</fullName>
    </submittedName>
</protein>
<evidence type="ECO:0000313" key="1">
    <source>
        <dbReference type="EMBL" id="AZI20821.1"/>
    </source>
</evidence>
<name>A0A3G8WWV4_9FLAO</name>
<dbReference type="AlphaFoldDB" id="A0A3G8WWV4"/>
<reference evidence="2" key="1">
    <citation type="submission" date="2018-11" db="EMBL/GenBank/DDBJ databases">
        <title>Proposal to divide the Flavobacteriaceae and reorganize its genera based on Amino Acid Identity values calculated from whole genome sequences.</title>
        <authorList>
            <person name="Nicholson A.C."/>
            <person name="Gulvik C.A."/>
            <person name="Whitney A.M."/>
            <person name="Humrighouse B.W."/>
            <person name="Bell M."/>
            <person name="Holmes B."/>
            <person name="Steigerwalt A.B."/>
            <person name="Villarma A."/>
            <person name="Sheth M."/>
            <person name="Batra D."/>
            <person name="Pryor J."/>
            <person name="Bernardet J.-F."/>
            <person name="Hugo C."/>
            <person name="Kampfer P."/>
            <person name="Newman J.D."/>
            <person name="McQuiston J.R."/>
        </authorList>
    </citation>
    <scope>NUCLEOTIDE SEQUENCE [LARGE SCALE GENOMIC DNA]</scope>
    <source>
        <strain evidence="2">H4753</strain>
    </source>
</reference>